<gene>
    <name evidence="2" type="ORF">S01H4_46839</name>
</gene>
<comment type="caution">
    <text evidence="2">The sequence shown here is derived from an EMBL/GenBank/DDBJ whole genome shotgun (WGS) entry which is preliminary data.</text>
</comment>
<evidence type="ECO:0000256" key="1">
    <source>
        <dbReference type="SAM" id="Phobius"/>
    </source>
</evidence>
<proteinExistence type="predicted"/>
<accession>X1BGY3</accession>
<dbReference type="EMBL" id="BART01026221">
    <property type="protein sequence ID" value="GAG94275.1"/>
    <property type="molecule type" value="Genomic_DNA"/>
</dbReference>
<sequence length="136" mass="14393">IWNRLRAKKVAEARKGSPVLLVSFILGGLMWVLPAIGFIIGVVIGGAPLIEEPGPFWWYSILFTSVVFLGPFGWVPALVAWRKTKRGESGLKLGVAGGVIMALTGVMLLPGVLAIIGGVLSARKPTNESSTAAIEQ</sequence>
<dbReference type="AlphaFoldDB" id="X1BGY3"/>
<protein>
    <submittedName>
        <fullName evidence="2">Uncharacterized protein</fullName>
    </submittedName>
</protein>
<keyword evidence="1" id="KW-0812">Transmembrane</keyword>
<reference evidence="2" key="1">
    <citation type="journal article" date="2014" name="Front. Microbiol.">
        <title>High frequency of phylogenetically diverse reductive dehalogenase-homologous genes in deep subseafloor sedimentary metagenomes.</title>
        <authorList>
            <person name="Kawai M."/>
            <person name="Futagami T."/>
            <person name="Toyoda A."/>
            <person name="Takaki Y."/>
            <person name="Nishi S."/>
            <person name="Hori S."/>
            <person name="Arai W."/>
            <person name="Tsubouchi T."/>
            <person name="Morono Y."/>
            <person name="Uchiyama I."/>
            <person name="Ito T."/>
            <person name="Fujiyama A."/>
            <person name="Inagaki F."/>
            <person name="Takami H."/>
        </authorList>
    </citation>
    <scope>NUCLEOTIDE SEQUENCE</scope>
    <source>
        <strain evidence="2">Expedition CK06-06</strain>
    </source>
</reference>
<organism evidence="2">
    <name type="scientific">marine sediment metagenome</name>
    <dbReference type="NCBI Taxonomy" id="412755"/>
    <lineage>
        <taxon>unclassified sequences</taxon>
        <taxon>metagenomes</taxon>
        <taxon>ecological metagenomes</taxon>
    </lineage>
</organism>
<keyword evidence="1" id="KW-0472">Membrane</keyword>
<keyword evidence="1" id="KW-1133">Transmembrane helix</keyword>
<name>X1BGY3_9ZZZZ</name>
<feature type="transmembrane region" description="Helical" evidence="1">
    <location>
        <begin position="93"/>
        <end position="120"/>
    </location>
</feature>
<feature type="transmembrane region" description="Helical" evidence="1">
    <location>
        <begin position="56"/>
        <end position="81"/>
    </location>
</feature>
<feature type="transmembrane region" description="Helical" evidence="1">
    <location>
        <begin position="20"/>
        <end position="44"/>
    </location>
</feature>
<feature type="non-terminal residue" evidence="2">
    <location>
        <position position="1"/>
    </location>
</feature>
<evidence type="ECO:0000313" key="2">
    <source>
        <dbReference type="EMBL" id="GAG94275.1"/>
    </source>
</evidence>